<evidence type="ECO:0000313" key="2">
    <source>
        <dbReference type="Proteomes" id="UP001207468"/>
    </source>
</evidence>
<comment type="caution">
    <text evidence="1">The sequence shown here is derived from an EMBL/GenBank/DDBJ whole genome shotgun (WGS) entry which is preliminary data.</text>
</comment>
<name>A0ACC0U3J4_9AGAM</name>
<gene>
    <name evidence="1" type="ORF">F5148DRAFT_1150986</name>
</gene>
<proteinExistence type="predicted"/>
<evidence type="ECO:0000313" key="1">
    <source>
        <dbReference type="EMBL" id="KAI9458552.1"/>
    </source>
</evidence>
<protein>
    <submittedName>
        <fullName evidence="1">Uncharacterized protein</fullName>
    </submittedName>
</protein>
<dbReference type="Proteomes" id="UP001207468">
    <property type="component" value="Unassembled WGS sequence"/>
</dbReference>
<keyword evidence="2" id="KW-1185">Reference proteome</keyword>
<sequence length="202" mass="22358">MGDQALTMRGKETDQSPDPKSMSNNAYVEIGIIEGRVDMNGRDAIWTEGANFEPTALFDDFDWNHKDLLSYARHGHPNPNDMAAARSEELAGDKRVIGSASMAHLAARDMKDDRNSLYDSGMSLSKIEMNASQQSTYSKKPSYKAVSCAYVTTPAGLASRVHLHGRKIQRGRRRWTSGQSHPNRDETDVRGTVATEPCMPVI</sequence>
<accession>A0ACC0U3J4</accession>
<organism evidence="1 2">
    <name type="scientific">Russula earlei</name>
    <dbReference type="NCBI Taxonomy" id="71964"/>
    <lineage>
        <taxon>Eukaryota</taxon>
        <taxon>Fungi</taxon>
        <taxon>Dikarya</taxon>
        <taxon>Basidiomycota</taxon>
        <taxon>Agaricomycotina</taxon>
        <taxon>Agaricomycetes</taxon>
        <taxon>Russulales</taxon>
        <taxon>Russulaceae</taxon>
        <taxon>Russula</taxon>
    </lineage>
</organism>
<reference evidence="1" key="1">
    <citation type="submission" date="2021-03" db="EMBL/GenBank/DDBJ databases">
        <title>Evolutionary priming and transition to the ectomycorrhizal habit in an iconic lineage of mushroom-forming fungi: is preadaptation a requirement?</title>
        <authorList>
            <consortium name="DOE Joint Genome Institute"/>
            <person name="Looney B.P."/>
            <person name="Miyauchi S."/>
            <person name="Morin E."/>
            <person name="Drula E."/>
            <person name="Courty P.E."/>
            <person name="Chicoki N."/>
            <person name="Fauchery L."/>
            <person name="Kohler A."/>
            <person name="Kuo A."/>
            <person name="LaButti K."/>
            <person name="Pangilinan J."/>
            <person name="Lipzen A."/>
            <person name="Riley R."/>
            <person name="Andreopoulos W."/>
            <person name="He G."/>
            <person name="Johnson J."/>
            <person name="Barry K.W."/>
            <person name="Grigoriev I.V."/>
            <person name="Nagy L."/>
            <person name="Hibbett D."/>
            <person name="Henrissat B."/>
            <person name="Matheny P.B."/>
            <person name="Labbe J."/>
            <person name="Martin A.F."/>
        </authorList>
    </citation>
    <scope>NUCLEOTIDE SEQUENCE</scope>
    <source>
        <strain evidence="1">BPL698</strain>
    </source>
</reference>
<dbReference type="EMBL" id="JAGFNK010000208">
    <property type="protein sequence ID" value="KAI9458552.1"/>
    <property type="molecule type" value="Genomic_DNA"/>
</dbReference>